<sequence length="54" mass="6468">MTYANGTSISINHLHSYDSSNHYRHYIYYITYDILYIYARGTSPPRNAYKEKML</sequence>
<organism evidence="1 2">
    <name type="scientific">Stephania yunnanensis</name>
    <dbReference type="NCBI Taxonomy" id="152371"/>
    <lineage>
        <taxon>Eukaryota</taxon>
        <taxon>Viridiplantae</taxon>
        <taxon>Streptophyta</taxon>
        <taxon>Embryophyta</taxon>
        <taxon>Tracheophyta</taxon>
        <taxon>Spermatophyta</taxon>
        <taxon>Magnoliopsida</taxon>
        <taxon>Ranunculales</taxon>
        <taxon>Menispermaceae</taxon>
        <taxon>Menispermoideae</taxon>
        <taxon>Cissampelideae</taxon>
        <taxon>Stephania</taxon>
    </lineage>
</organism>
<protein>
    <submittedName>
        <fullName evidence="1">Uncharacterized protein</fullName>
    </submittedName>
</protein>
<gene>
    <name evidence="1" type="ORF">Syun_002202</name>
</gene>
<evidence type="ECO:0000313" key="2">
    <source>
        <dbReference type="Proteomes" id="UP001420932"/>
    </source>
</evidence>
<keyword evidence="2" id="KW-1185">Reference proteome</keyword>
<reference evidence="1 2" key="1">
    <citation type="submission" date="2024-01" db="EMBL/GenBank/DDBJ databases">
        <title>Genome assemblies of Stephania.</title>
        <authorList>
            <person name="Yang L."/>
        </authorList>
    </citation>
    <scope>NUCLEOTIDE SEQUENCE [LARGE SCALE GENOMIC DNA]</scope>
    <source>
        <strain evidence="1">YNDBR</strain>
        <tissue evidence="1">Leaf</tissue>
    </source>
</reference>
<evidence type="ECO:0000313" key="1">
    <source>
        <dbReference type="EMBL" id="KAK9170062.1"/>
    </source>
</evidence>
<accession>A0AAP0Q6Z4</accession>
<name>A0AAP0Q6Z4_9MAGN</name>
<dbReference type="EMBL" id="JBBNAF010000001">
    <property type="protein sequence ID" value="KAK9170062.1"/>
    <property type="molecule type" value="Genomic_DNA"/>
</dbReference>
<dbReference type="Proteomes" id="UP001420932">
    <property type="component" value="Unassembled WGS sequence"/>
</dbReference>
<dbReference type="AlphaFoldDB" id="A0AAP0Q6Z4"/>
<comment type="caution">
    <text evidence="1">The sequence shown here is derived from an EMBL/GenBank/DDBJ whole genome shotgun (WGS) entry which is preliminary data.</text>
</comment>
<proteinExistence type="predicted"/>